<evidence type="ECO:0000256" key="4">
    <source>
        <dbReference type="ARBA" id="ARBA00022989"/>
    </source>
</evidence>
<protein>
    <recommendedName>
        <fullName evidence="10">MATE efflux family protein</fullName>
    </recommendedName>
</protein>
<feature type="transmembrane region" description="Helical" evidence="7">
    <location>
        <begin position="472"/>
        <end position="499"/>
    </location>
</feature>
<evidence type="ECO:0000256" key="6">
    <source>
        <dbReference type="SAM" id="MobiDB-lite"/>
    </source>
</evidence>
<feature type="transmembrane region" description="Helical" evidence="7">
    <location>
        <begin position="320"/>
        <end position="345"/>
    </location>
</feature>
<keyword evidence="9" id="KW-1185">Reference proteome</keyword>
<evidence type="ECO:0008006" key="10">
    <source>
        <dbReference type="Google" id="ProtNLM"/>
    </source>
</evidence>
<dbReference type="GO" id="GO:1990961">
    <property type="term" value="P:xenobiotic detoxification by transmembrane export across the plasma membrane"/>
    <property type="evidence" value="ECO:0007669"/>
    <property type="project" value="InterPro"/>
</dbReference>
<dbReference type="PANTHER" id="PTHR11206">
    <property type="entry name" value="MULTIDRUG RESISTANCE PROTEIN"/>
    <property type="match status" value="1"/>
</dbReference>
<name>A0A9P6DMN7_9AGAM</name>
<sequence length="584" mass="63293">MSSTYMHYNSGPASLPNDYAILSQYLSSQRPSDSGLESTGDEDLPETEDEAEHEVNCLSGEAVGSGVRKASFGGHSMRSPHWKAPEQEPLLADIPRIDEDWDVVSQDGADTWALWIQEGSIIARYTLPVFGTHLLEYSLSMVSVISIGHLGTTQLAAATLGSMTSSVTGLSIILGFVSALDSLLPQAWTTNPSLVGLWSQRMTLLMIITLIPIFLTWFNAEYILIFLHQDPEIAHLAGIYLRWLSIGLPAYAFNAVARRYLQSQGLLHVPTAIVLIVAPLMCSSTGSLVCSFFITLRFILKFSISMGTGWGATWLHRSPLATGLSFNLIALCTLIYAVAFAPRVAWHPIGRASFKNLGILVQLGLASVGQLASEWWSWELVGLAASFLGPASLATQSVLLVTCSTSYQAPYALSVAASVRIGNLLGAGHASRAKAATSVALLFSLGLGLFFSIILLTFRAKWGYIFNDDPEVISLVAHILPLCSVFQIFDGLCSVTAGVMRSRGRQSIGALLNFSAYYIIGIPLGLVLTFRFGMELYGLWIGLAAALLYGAIFSVWLVLRTDWDREVQRVAARLAADNKCQVVA</sequence>
<feature type="transmembrane region" description="Helical" evidence="7">
    <location>
        <begin position="233"/>
        <end position="253"/>
    </location>
</feature>
<evidence type="ECO:0000256" key="2">
    <source>
        <dbReference type="ARBA" id="ARBA00010199"/>
    </source>
</evidence>
<keyword evidence="5 7" id="KW-0472">Membrane</keyword>
<dbReference type="InterPro" id="IPR002528">
    <property type="entry name" value="MATE_fam"/>
</dbReference>
<comment type="subcellular location">
    <subcellularLocation>
        <location evidence="1">Membrane</location>
        <topology evidence="1">Multi-pass membrane protein</topology>
    </subcellularLocation>
</comment>
<evidence type="ECO:0000313" key="8">
    <source>
        <dbReference type="EMBL" id="KAF9508146.1"/>
    </source>
</evidence>
<feature type="transmembrane region" description="Helical" evidence="7">
    <location>
        <begin position="204"/>
        <end position="227"/>
    </location>
</feature>
<keyword evidence="4 7" id="KW-1133">Transmembrane helix</keyword>
<comment type="caution">
    <text evidence="8">The sequence shown here is derived from an EMBL/GenBank/DDBJ whole genome shotgun (WGS) entry which is preliminary data.</text>
</comment>
<comment type="similarity">
    <text evidence="2">Belongs to the multi antimicrobial extrusion (MATE) (TC 2.A.66.1) family.</text>
</comment>
<dbReference type="OrthoDB" id="2126698at2759"/>
<reference evidence="8" key="1">
    <citation type="journal article" date="2020" name="Nat. Commun.">
        <title>Large-scale genome sequencing of mycorrhizal fungi provides insights into the early evolution of symbiotic traits.</title>
        <authorList>
            <person name="Miyauchi S."/>
            <person name="Kiss E."/>
            <person name="Kuo A."/>
            <person name="Drula E."/>
            <person name="Kohler A."/>
            <person name="Sanchez-Garcia M."/>
            <person name="Morin E."/>
            <person name="Andreopoulos B."/>
            <person name="Barry K.W."/>
            <person name="Bonito G."/>
            <person name="Buee M."/>
            <person name="Carver A."/>
            <person name="Chen C."/>
            <person name="Cichocki N."/>
            <person name="Clum A."/>
            <person name="Culley D."/>
            <person name="Crous P.W."/>
            <person name="Fauchery L."/>
            <person name="Girlanda M."/>
            <person name="Hayes R.D."/>
            <person name="Keri Z."/>
            <person name="LaButti K."/>
            <person name="Lipzen A."/>
            <person name="Lombard V."/>
            <person name="Magnuson J."/>
            <person name="Maillard F."/>
            <person name="Murat C."/>
            <person name="Nolan M."/>
            <person name="Ohm R.A."/>
            <person name="Pangilinan J."/>
            <person name="Pereira M.F."/>
            <person name="Perotto S."/>
            <person name="Peter M."/>
            <person name="Pfister S."/>
            <person name="Riley R."/>
            <person name="Sitrit Y."/>
            <person name="Stielow J.B."/>
            <person name="Szollosi G."/>
            <person name="Zifcakova L."/>
            <person name="Stursova M."/>
            <person name="Spatafora J.W."/>
            <person name="Tedersoo L."/>
            <person name="Vaario L.M."/>
            <person name="Yamada A."/>
            <person name="Yan M."/>
            <person name="Wang P."/>
            <person name="Xu J."/>
            <person name="Bruns T."/>
            <person name="Baldrian P."/>
            <person name="Vilgalys R."/>
            <person name="Dunand C."/>
            <person name="Henrissat B."/>
            <person name="Grigoriev I.V."/>
            <person name="Hibbett D."/>
            <person name="Nagy L.G."/>
            <person name="Martin F.M."/>
        </authorList>
    </citation>
    <scope>NUCLEOTIDE SEQUENCE</scope>
    <source>
        <strain evidence="8">UP504</strain>
    </source>
</reference>
<dbReference type="GO" id="GO:0042910">
    <property type="term" value="F:xenobiotic transmembrane transporter activity"/>
    <property type="evidence" value="ECO:0007669"/>
    <property type="project" value="InterPro"/>
</dbReference>
<feature type="transmembrane region" description="Helical" evidence="7">
    <location>
        <begin position="511"/>
        <end position="530"/>
    </location>
</feature>
<organism evidence="8 9">
    <name type="scientific">Hydnum rufescens UP504</name>
    <dbReference type="NCBI Taxonomy" id="1448309"/>
    <lineage>
        <taxon>Eukaryota</taxon>
        <taxon>Fungi</taxon>
        <taxon>Dikarya</taxon>
        <taxon>Basidiomycota</taxon>
        <taxon>Agaricomycotina</taxon>
        <taxon>Agaricomycetes</taxon>
        <taxon>Cantharellales</taxon>
        <taxon>Hydnaceae</taxon>
        <taxon>Hydnum</taxon>
    </lineage>
</organism>
<dbReference type="CDD" id="cd13132">
    <property type="entry name" value="MATE_eukaryotic"/>
    <property type="match status" value="1"/>
</dbReference>
<evidence type="ECO:0000256" key="1">
    <source>
        <dbReference type="ARBA" id="ARBA00004141"/>
    </source>
</evidence>
<feature type="transmembrane region" description="Helical" evidence="7">
    <location>
        <begin position="536"/>
        <end position="559"/>
    </location>
</feature>
<dbReference type="InterPro" id="IPR045069">
    <property type="entry name" value="MATE_euk"/>
</dbReference>
<feature type="compositionally biased region" description="Acidic residues" evidence="6">
    <location>
        <begin position="39"/>
        <end position="52"/>
    </location>
</feature>
<dbReference type="NCBIfam" id="TIGR00797">
    <property type="entry name" value="matE"/>
    <property type="match status" value="1"/>
</dbReference>
<dbReference type="Pfam" id="PF01554">
    <property type="entry name" value="MatE"/>
    <property type="match status" value="2"/>
</dbReference>
<evidence type="ECO:0000313" key="9">
    <source>
        <dbReference type="Proteomes" id="UP000886523"/>
    </source>
</evidence>
<dbReference type="AlphaFoldDB" id="A0A9P6DMN7"/>
<keyword evidence="3 7" id="KW-0812">Transmembrane</keyword>
<accession>A0A9P6DMN7</accession>
<feature type="region of interest" description="Disordered" evidence="6">
    <location>
        <begin position="29"/>
        <end position="53"/>
    </location>
</feature>
<dbReference type="GO" id="GO:0015297">
    <property type="term" value="F:antiporter activity"/>
    <property type="evidence" value="ECO:0007669"/>
    <property type="project" value="InterPro"/>
</dbReference>
<dbReference type="GO" id="GO:0016020">
    <property type="term" value="C:membrane"/>
    <property type="evidence" value="ECO:0007669"/>
    <property type="project" value="UniProtKB-SubCell"/>
</dbReference>
<evidence type="ECO:0000256" key="3">
    <source>
        <dbReference type="ARBA" id="ARBA00022692"/>
    </source>
</evidence>
<gene>
    <name evidence="8" type="ORF">BS47DRAFT_1377777</name>
</gene>
<evidence type="ECO:0000256" key="5">
    <source>
        <dbReference type="ARBA" id="ARBA00023136"/>
    </source>
</evidence>
<feature type="transmembrane region" description="Helical" evidence="7">
    <location>
        <begin position="163"/>
        <end position="184"/>
    </location>
</feature>
<feature type="transmembrane region" description="Helical" evidence="7">
    <location>
        <begin position="273"/>
        <end position="300"/>
    </location>
</feature>
<proteinExistence type="inferred from homology"/>
<feature type="transmembrane region" description="Helical" evidence="7">
    <location>
        <begin position="439"/>
        <end position="460"/>
    </location>
</feature>
<dbReference type="EMBL" id="MU129064">
    <property type="protein sequence ID" value="KAF9508146.1"/>
    <property type="molecule type" value="Genomic_DNA"/>
</dbReference>
<evidence type="ECO:0000256" key="7">
    <source>
        <dbReference type="SAM" id="Phobius"/>
    </source>
</evidence>
<dbReference type="Proteomes" id="UP000886523">
    <property type="component" value="Unassembled WGS sequence"/>
</dbReference>